<dbReference type="Pfam" id="PF00300">
    <property type="entry name" value="His_Phos_1"/>
    <property type="match status" value="1"/>
</dbReference>
<dbReference type="InterPro" id="IPR013078">
    <property type="entry name" value="His_Pase_superF_clade-1"/>
</dbReference>
<name>A0A2P5VUV2_GOSBA</name>
<dbReference type="OrthoDB" id="414418at2759"/>
<dbReference type="InterPro" id="IPR029033">
    <property type="entry name" value="His_PPase_superfam"/>
</dbReference>
<protein>
    <recommendedName>
        <fullName evidence="3">Phosphoglycerate mutase family protein</fullName>
    </recommendedName>
</protein>
<dbReference type="Gene3D" id="3.40.50.1240">
    <property type="entry name" value="Phosphoglycerate mutase-like"/>
    <property type="match status" value="1"/>
</dbReference>
<dbReference type="FunFam" id="3.40.50.1240:FF:000039">
    <property type="entry name" value="Phosphoglycerate mutase family protein"/>
    <property type="match status" value="1"/>
</dbReference>
<evidence type="ECO:0008006" key="3">
    <source>
        <dbReference type="Google" id="ProtNLM"/>
    </source>
</evidence>
<sequence>MGRTGLCNCFIASFPTPISICRRKKPLIPWRKLNLMATSMDPSGTKTYQQNVLVMRHGDRLDNFDQEWEKTADRPWDPPLIQNGLNRAFGTGREFRTRLPFPIHRVFVSPFLRCIQTASEVVAALCSVDDDPNAKSSNDVIAIDPSRVKVSIEYGLCEMLNKTAIRIDVAPKDGIFRFDVPQLEALLPSGTVDPTVEPVYKELPQWEETVWDARSRYERIIKALADKYPSQNLLLVTHGEGVGVSVSAFKEDTDVIEVDYCAYSELTRQVSLKNESFSAGNFEVLTESGQTGCRLRCRESDEGKQFLFLDWIMPLLLLNHCESCSLDADMFDHNIWGQSQLCG</sequence>
<reference evidence="1 2" key="1">
    <citation type="submission" date="2015-01" db="EMBL/GenBank/DDBJ databases">
        <title>Genome of allotetraploid Gossypium barbadense reveals genomic plasticity and fiber elongation in cotton evolution.</title>
        <authorList>
            <person name="Chen X."/>
            <person name="Liu X."/>
            <person name="Zhao B."/>
            <person name="Zheng H."/>
            <person name="Hu Y."/>
            <person name="Lu G."/>
            <person name="Yang C."/>
            <person name="Chen J."/>
            <person name="Shan C."/>
            <person name="Zhang L."/>
            <person name="Zhou Y."/>
            <person name="Wang L."/>
            <person name="Guo W."/>
            <person name="Bai Y."/>
            <person name="Ruan J."/>
            <person name="Shangguan X."/>
            <person name="Mao Y."/>
            <person name="Jiang J."/>
            <person name="Zhu Y."/>
            <person name="Lei J."/>
            <person name="Kang H."/>
            <person name="Chen S."/>
            <person name="He X."/>
            <person name="Wang R."/>
            <person name="Wang Y."/>
            <person name="Chen J."/>
            <person name="Wang L."/>
            <person name="Yu S."/>
            <person name="Wang B."/>
            <person name="Wei J."/>
            <person name="Song S."/>
            <person name="Lu X."/>
            <person name="Gao Z."/>
            <person name="Gu W."/>
            <person name="Deng X."/>
            <person name="Ma D."/>
            <person name="Wang S."/>
            <person name="Liang W."/>
            <person name="Fang L."/>
            <person name="Cai C."/>
            <person name="Zhu X."/>
            <person name="Zhou B."/>
            <person name="Zhang Y."/>
            <person name="Chen Z."/>
            <person name="Xu S."/>
            <person name="Zhu R."/>
            <person name="Wang S."/>
            <person name="Zhang T."/>
            <person name="Zhao G."/>
        </authorList>
    </citation>
    <scope>NUCLEOTIDE SEQUENCE [LARGE SCALE GENOMIC DNA]</scope>
    <source>
        <strain evidence="2">cv. Xinhai21</strain>
        <tissue evidence="1">Leaf</tissue>
    </source>
</reference>
<gene>
    <name evidence="1" type="ORF">GOBAR_AA38096</name>
</gene>
<dbReference type="SUPFAM" id="SSF53254">
    <property type="entry name" value="Phosphoglycerate mutase-like"/>
    <property type="match status" value="1"/>
</dbReference>
<dbReference type="PANTHER" id="PTHR16469">
    <property type="entry name" value="UBIQUITIN-ASSOCIATED AND SH3 DOMAIN-CONTAINING BA-RELATED"/>
    <property type="match status" value="1"/>
</dbReference>
<proteinExistence type="predicted"/>
<dbReference type="InterPro" id="IPR051710">
    <property type="entry name" value="Phosphatase_SH3-domain"/>
</dbReference>
<organism evidence="1 2">
    <name type="scientific">Gossypium barbadense</name>
    <name type="common">Sea Island cotton</name>
    <name type="synonym">Hibiscus barbadensis</name>
    <dbReference type="NCBI Taxonomy" id="3634"/>
    <lineage>
        <taxon>Eukaryota</taxon>
        <taxon>Viridiplantae</taxon>
        <taxon>Streptophyta</taxon>
        <taxon>Embryophyta</taxon>
        <taxon>Tracheophyta</taxon>
        <taxon>Spermatophyta</taxon>
        <taxon>Magnoliopsida</taxon>
        <taxon>eudicotyledons</taxon>
        <taxon>Gunneridae</taxon>
        <taxon>Pentapetalae</taxon>
        <taxon>rosids</taxon>
        <taxon>malvids</taxon>
        <taxon>Malvales</taxon>
        <taxon>Malvaceae</taxon>
        <taxon>Malvoideae</taxon>
        <taxon>Gossypium</taxon>
    </lineage>
</organism>
<accession>A0A2P5VUV2</accession>
<dbReference type="AlphaFoldDB" id="A0A2P5VUV2"/>
<evidence type="ECO:0000313" key="1">
    <source>
        <dbReference type="EMBL" id="PPR82621.1"/>
    </source>
</evidence>
<dbReference type="CDD" id="cd07040">
    <property type="entry name" value="HP"/>
    <property type="match status" value="1"/>
</dbReference>
<dbReference type="PANTHER" id="PTHR16469:SF27">
    <property type="entry name" value="UBIQUITIN-ASSOCIATED AND SH3 DOMAIN-CONTAINING BA-RELATED"/>
    <property type="match status" value="1"/>
</dbReference>
<evidence type="ECO:0000313" key="2">
    <source>
        <dbReference type="Proteomes" id="UP000239757"/>
    </source>
</evidence>
<dbReference type="EMBL" id="KZ670772">
    <property type="protein sequence ID" value="PPR82621.1"/>
    <property type="molecule type" value="Genomic_DNA"/>
</dbReference>
<dbReference type="Proteomes" id="UP000239757">
    <property type="component" value="Unassembled WGS sequence"/>
</dbReference>